<reference evidence="2 3" key="1">
    <citation type="submission" date="2014-04" db="EMBL/GenBank/DDBJ databases">
        <authorList>
            <consortium name="DOE Joint Genome Institute"/>
            <person name="Kuo A."/>
            <person name="Martino E."/>
            <person name="Perotto S."/>
            <person name="Kohler A."/>
            <person name="Nagy L.G."/>
            <person name="Floudas D."/>
            <person name="Copeland A."/>
            <person name="Barry K.W."/>
            <person name="Cichocki N."/>
            <person name="Veneault-Fourrey C."/>
            <person name="LaButti K."/>
            <person name="Lindquist E.A."/>
            <person name="Lipzen A."/>
            <person name="Lundell T."/>
            <person name="Morin E."/>
            <person name="Murat C."/>
            <person name="Sun H."/>
            <person name="Tunlid A."/>
            <person name="Henrissat B."/>
            <person name="Grigoriev I.V."/>
            <person name="Hibbett D.S."/>
            <person name="Martin F."/>
            <person name="Nordberg H.P."/>
            <person name="Cantor M.N."/>
            <person name="Hua S.X."/>
        </authorList>
    </citation>
    <scope>NUCLEOTIDE SEQUENCE [LARGE SCALE GENOMIC DNA]</scope>
    <source>
        <strain evidence="2 3">Zn</strain>
    </source>
</reference>
<name>A0A0C3DFH4_OIDMZ</name>
<gene>
    <name evidence="2" type="ORF">OIDMADRAFT_165360</name>
</gene>
<dbReference type="EMBL" id="KN832877">
    <property type="protein sequence ID" value="KIN00713.1"/>
    <property type="molecule type" value="Genomic_DNA"/>
</dbReference>
<proteinExistence type="inferred from homology"/>
<evidence type="ECO:0000313" key="2">
    <source>
        <dbReference type="EMBL" id="KIN00713.1"/>
    </source>
</evidence>
<dbReference type="HOGENOM" id="CLU_030671_1_0_1"/>
<reference evidence="3" key="2">
    <citation type="submission" date="2015-01" db="EMBL/GenBank/DDBJ databases">
        <title>Evolutionary Origins and Diversification of the Mycorrhizal Mutualists.</title>
        <authorList>
            <consortium name="DOE Joint Genome Institute"/>
            <consortium name="Mycorrhizal Genomics Consortium"/>
            <person name="Kohler A."/>
            <person name="Kuo A."/>
            <person name="Nagy L.G."/>
            <person name="Floudas D."/>
            <person name="Copeland A."/>
            <person name="Barry K.W."/>
            <person name="Cichocki N."/>
            <person name="Veneault-Fourrey C."/>
            <person name="LaButti K."/>
            <person name="Lindquist E.A."/>
            <person name="Lipzen A."/>
            <person name="Lundell T."/>
            <person name="Morin E."/>
            <person name="Murat C."/>
            <person name="Riley R."/>
            <person name="Ohm R."/>
            <person name="Sun H."/>
            <person name="Tunlid A."/>
            <person name="Henrissat B."/>
            <person name="Grigoriev I.V."/>
            <person name="Hibbett D.S."/>
            <person name="Martin F."/>
        </authorList>
    </citation>
    <scope>NUCLEOTIDE SEQUENCE [LARGE SCALE GENOMIC DNA]</scope>
    <source>
        <strain evidence="3">Zn</strain>
    </source>
</reference>
<dbReference type="InterPro" id="IPR037175">
    <property type="entry name" value="KFase_sf"/>
</dbReference>
<evidence type="ECO:0000256" key="1">
    <source>
        <dbReference type="ARBA" id="ARBA00007865"/>
    </source>
</evidence>
<sequence>MAVINNLPDFDSLPPVEGMPHGCAWGVFDSDGKKDHLGCLNLLTPSAVREACKEARDGVSISLNAPLDTVRIALNRKALTHKIINWNEKANFSALDDDIEFNTQCSTQWDSLLHYYHQPSGMGYNGNAPSKEQLEQPTLLYDQEKKLPTLDHWHDRGGIVGRGVLLDYRQYARAKGIRYQVFSDHTITTHDLEAIATYQGVQLKHGDILIIRSGYTEDLMNMTAEEQLQEMMATGGQIGVEGNLDSAKWFWNKHFSAVAGDMMAFEVYPPKKEDGTPGDASNLVLQPYFLSMFGLNIGELWNLKALGEHCTRTKRYSFLLTSIPLNIPGLVGSPANALAIF</sequence>
<keyword evidence="3" id="KW-1185">Reference proteome</keyword>
<dbReference type="SUPFAM" id="SSF102198">
    <property type="entry name" value="Putative cyclase"/>
    <property type="match status" value="1"/>
</dbReference>
<dbReference type="GO" id="GO:0004061">
    <property type="term" value="F:arylformamidase activity"/>
    <property type="evidence" value="ECO:0007669"/>
    <property type="project" value="InterPro"/>
</dbReference>
<dbReference type="Proteomes" id="UP000054321">
    <property type="component" value="Unassembled WGS sequence"/>
</dbReference>
<dbReference type="InterPro" id="IPR007325">
    <property type="entry name" value="KFase/CYL"/>
</dbReference>
<dbReference type="GO" id="GO:0019441">
    <property type="term" value="P:L-tryptophan catabolic process to kynurenine"/>
    <property type="evidence" value="ECO:0007669"/>
    <property type="project" value="InterPro"/>
</dbReference>
<comment type="similarity">
    <text evidence="1">Belongs to the Cyclase 1 superfamily.</text>
</comment>
<dbReference type="AlphaFoldDB" id="A0A0C3DFH4"/>
<evidence type="ECO:0000313" key="3">
    <source>
        <dbReference type="Proteomes" id="UP000054321"/>
    </source>
</evidence>
<evidence type="ECO:0008006" key="4">
    <source>
        <dbReference type="Google" id="ProtNLM"/>
    </source>
</evidence>
<accession>A0A0C3DFH4</accession>
<dbReference type="Gene3D" id="3.50.30.50">
    <property type="entry name" value="Putative cyclase"/>
    <property type="match status" value="1"/>
</dbReference>
<dbReference type="PANTHER" id="PTHR34861">
    <property type="match status" value="1"/>
</dbReference>
<organism evidence="2 3">
    <name type="scientific">Oidiodendron maius (strain Zn)</name>
    <dbReference type="NCBI Taxonomy" id="913774"/>
    <lineage>
        <taxon>Eukaryota</taxon>
        <taxon>Fungi</taxon>
        <taxon>Dikarya</taxon>
        <taxon>Ascomycota</taxon>
        <taxon>Pezizomycotina</taxon>
        <taxon>Leotiomycetes</taxon>
        <taxon>Leotiomycetes incertae sedis</taxon>
        <taxon>Myxotrichaceae</taxon>
        <taxon>Oidiodendron</taxon>
    </lineage>
</organism>
<dbReference type="Pfam" id="PF04199">
    <property type="entry name" value="Cyclase"/>
    <property type="match status" value="1"/>
</dbReference>
<dbReference type="PANTHER" id="PTHR34861:SF10">
    <property type="entry name" value="CYCLASE"/>
    <property type="match status" value="1"/>
</dbReference>
<dbReference type="InParanoid" id="A0A0C3DFH4"/>
<protein>
    <recommendedName>
        <fullName evidence="4">Cyclase</fullName>
    </recommendedName>
</protein>
<dbReference type="OrthoDB" id="5396at2759"/>